<dbReference type="InterPro" id="IPR005119">
    <property type="entry name" value="LysR_subst-bd"/>
</dbReference>
<name>A0A498R847_9FIRM</name>
<dbReference type="PANTHER" id="PTHR30346">
    <property type="entry name" value="TRANSCRIPTIONAL DUAL REGULATOR HCAR-RELATED"/>
    <property type="match status" value="1"/>
</dbReference>
<dbReference type="CDD" id="cd05466">
    <property type="entry name" value="PBP2_LTTR_substrate"/>
    <property type="match status" value="1"/>
</dbReference>
<comment type="similarity">
    <text evidence="1">Belongs to the LysR transcriptional regulatory family.</text>
</comment>
<evidence type="ECO:0000256" key="3">
    <source>
        <dbReference type="ARBA" id="ARBA00023125"/>
    </source>
</evidence>
<sequence>MDIRQLKYFLAVAEEGLVTKAADRLHITQSPLSQQMILLEQELGVQLLQRTKKHIGLTEAGYVLKRKAEQILDLTQSAMNEVRETANGIRGKLTIGIINSSGRLLLPEVIRMFHQTYPLVSFDLRQGDTQRILELLNSHLIDIGFVRLPVDSSLYDYVTVPTEGMIMVAHSQAITVDDDEELHLIHLKDQPLLIHRRYETIIFDYCHQKGFEPNIFCASDEIVPLLTWSLRGLGVAIVPEFAINLLSNSSLIIKKITKPVVTTSSALIWRKKEVLPVTATHFINMFQEKDIPSCS</sequence>
<dbReference type="Pfam" id="PF03466">
    <property type="entry name" value="LysR_substrate"/>
    <property type="match status" value="1"/>
</dbReference>
<dbReference type="GO" id="GO:0003700">
    <property type="term" value="F:DNA-binding transcription factor activity"/>
    <property type="evidence" value="ECO:0007669"/>
    <property type="project" value="InterPro"/>
</dbReference>
<dbReference type="GO" id="GO:0032993">
    <property type="term" value="C:protein-DNA complex"/>
    <property type="evidence" value="ECO:0007669"/>
    <property type="project" value="TreeGrafter"/>
</dbReference>
<protein>
    <submittedName>
        <fullName evidence="6">Transcription regulator hth lysr</fullName>
    </submittedName>
</protein>
<evidence type="ECO:0000256" key="1">
    <source>
        <dbReference type="ARBA" id="ARBA00009437"/>
    </source>
</evidence>
<dbReference type="EMBL" id="UPPP01000101">
    <property type="protein sequence ID" value="VBB08886.1"/>
    <property type="molecule type" value="Genomic_DNA"/>
</dbReference>
<dbReference type="FunFam" id="1.10.10.10:FF:000001">
    <property type="entry name" value="LysR family transcriptional regulator"/>
    <property type="match status" value="1"/>
</dbReference>
<gene>
    <name evidence="6" type="ORF">LUCI_4169</name>
</gene>
<dbReference type="PANTHER" id="PTHR30346:SF28">
    <property type="entry name" value="HTH-TYPE TRANSCRIPTIONAL REGULATOR CYNR"/>
    <property type="match status" value="1"/>
</dbReference>
<dbReference type="InterPro" id="IPR036388">
    <property type="entry name" value="WH-like_DNA-bd_sf"/>
</dbReference>
<feature type="domain" description="HTH lysR-type" evidence="5">
    <location>
        <begin position="1"/>
        <end position="58"/>
    </location>
</feature>
<evidence type="ECO:0000259" key="5">
    <source>
        <dbReference type="PROSITE" id="PS50931"/>
    </source>
</evidence>
<keyword evidence="7" id="KW-1185">Reference proteome</keyword>
<evidence type="ECO:0000256" key="4">
    <source>
        <dbReference type="ARBA" id="ARBA00023163"/>
    </source>
</evidence>
<keyword evidence="3" id="KW-0238">DNA-binding</keyword>
<dbReference type="RefSeq" id="WP_122629727.1">
    <property type="nucleotide sequence ID" value="NZ_UPPP01000101.1"/>
</dbReference>
<reference evidence="6 7" key="1">
    <citation type="submission" date="2018-06" db="EMBL/GenBank/DDBJ databases">
        <authorList>
            <person name="Strepis N."/>
        </authorList>
    </citation>
    <scope>NUCLEOTIDE SEQUENCE [LARGE SCALE GENOMIC DNA]</scope>
    <source>
        <strain evidence="6">LUCI</strain>
    </source>
</reference>
<dbReference type="InterPro" id="IPR036390">
    <property type="entry name" value="WH_DNA-bd_sf"/>
</dbReference>
<dbReference type="Gene3D" id="3.40.190.290">
    <property type="match status" value="1"/>
</dbReference>
<dbReference type="PROSITE" id="PS50931">
    <property type="entry name" value="HTH_LYSR"/>
    <property type="match status" value="1"/>
</dbReference>
<organism evidence="6 7">
    <name type="scientific">Lucifera butyrica</name>
    <dbReference type="NCBI Taxonomy" id="1351585"/>
    <lineage>
        <taxon>Bacteria</taxon>
        <taxon>Bacillati</taxon>
        <taxon>Bacillota</taxon>
        <taxon>Negativicutes</taxon>
        <taxon>Veillonellales</taxon>
        <taxon>Veillonellaceae</taxon>
        <taxon>Lucifera</taxon>
    </lineage>
</organism>
<keyword evidence="4" id="KW-0804">Transcription</keyword>
<dbReference type="Gene3D" id="1.10.10.10">
    <property type="entry name" value="Winged helix-like DNA-binding domain superfamily/Winged helix DNA-binding domain"/>
    <property type="match status" value="1"/>
</dbReference>
<dbReference type="PRINTS" id="PR00039">
    <property type="entry name" value="HTHLYSR"/>
</dbReference>
<dbReference type="OrthoDB" id="9803714at2"/>
<evidence type="ECO:0000256" key="2">
    <source>
        <dbReference type="ARBA" id="ARBA00023015"/>
    </source>
</evidence>
<proteinExistence type="inferred from homology"/>
<keyword evidence="2" id="KW-0805">Transcription regulation</keyword>
<dbReference type="AlphaFoldDB" id="A0A498R847"/>
<dbReference type="GO" id="GO:0003677">
    <property type="term" value="F:DNA binding"/>
    <property type="evidence" value="ECO:0007669"/>
    <property type="project" value="UniProtKB-KW"/>
</dbReference>
<dbReference type="SUPFAM" id="SSF46785">
    <property type="entry name" value="Winged helix' DNA-binding domain"/>
    <property type="match status" value="1"/>
</dbReference>
<evidence type="ECO:0000313" key="6">
    <source>
        <dbReference type="EMBL" id="VBB08886.1"/>
    </source>
</evidence>
<accession>A0A498R847</accession>
<dbReference type="SUPFAM" id="SSF53850">
    <property type="entry name" value="Periplasmic binding protein-like II"/>
    <property type="match status" value="1"/>
</dbReference>
<dbReference type="Proteomes" id="UP000277811">
    <property type="component" value="Unassembled WGS sequence"/>
</dbReference>
<dbReference type="Pfam" id="PF00126">
    <property type="entry name" value="HTH_1"/>
    <property type="match status" value="1"/>
</dbReference>
<dbReference type="InterPro" id="IPR000847">
    <property type="entry name" value="LysR_HTH_N"/>
</dbReference>
<evidence type="ECO:0000313" key="7">
    <source>
        <dbReference type="Proteomes" id="UP000277811"/>
    </source>
</evidence>